<protein>
    <recommendedName>
        <fullName evidence="6">Secreted protein</fullName>
    </recommendedName>
</protein>
<reference evidence="4" key="4">
    <citation type="submission" date="2025-05" db="UniProtKB">
        <authorList>
            <consortium name="EnsemblFungi"/>
        </authorList>
    </citation>
    <scope>IDENTIFICATION</scope>
    <source>
        <strain evidence="4">isolate 1-1 / race 1 (BBBD)</strain>
    </source>
</reference>
<dbReference type="VEuPathDB" id="FungiDB:PTTG_28506"/>
<evidence type="ECO:0000313" key="5">
    <source>
        <dbReference type="Proteomes" id="UP000005240"/>
    </source>
</evidence>
<evidence type="ECO:0000256" key="2">
    <source>
        <dbReference type="SAM" id="SignalP"/>
    </source>
</evidence>
<proteinExistence type="predicted"/>
<dbReference type="AlphaFoldDB" id="A0A180GC36"/>
<sequence>MVSFAHLITLLFVLVAISRADEIKAGPKSKKSTRNSSGVVVDSASTTDGGWAAATTYTTPFPGSTTATSTSSADRATDTRFSPTVSHCPAASLPKPLMLLKVSADVPSTLMPNNFSAETLDNQLLVPPM</sequence>
<reference evidence="3" key="2">
    <citation type="submission" date="2016-05" db="EMBL/GenBank/DDBJ databases">
        <title>Comparative analysis highlights variable genome content of wheat rusts and divergence of the mating loci.</title>
        <authorList>
            <person name="Cuomo C.A."/>
            <person name="Bakkeren G."/>
            <person name="Szabo L."/>
            <person name="Khalil H."/>
            <person name="Joly D."/>
            <person name="Goldberg J."/>
            <person name="Young S."/>
            <person name="Zeng Q."/>
            <person name="Fellers J."/>
        </authorList>
    </citation>
    <scope>NUCLEOTIDE SEQUENCE [LARGE SCALE GENOMIC DNA]</scope>
    <source>
        <strain evidence="3">1-1 BBBD Race 1</strain>
    </source>
</reference>
<evidence type="ECO:0000313" key="4">
    <source>
        <dbReference type="EnsemblFungi" id="PTTG_28506-t43_1-p1"/>
    </source>
</evidence>
<feature type="signal peptide" evidence="2">
    <location>
        <begin position="1"/>
        <end position="20"/>
    </location>
</feature>
<feature type="compositionally biased region" description="Low complexity" evidence="1">
    <location>
        <begin position="54"/>
        <end position="74"/>
    </location>
</feature>
<keyword evidence="2" id="KW-0732">Signal</keyword>
<gene>
    <name evidence="3" type="ORF">PTTG_28506</name>
</gene>
<feature type="compositionally biased region" description="Polar residues" evidence="1">
    <location>
        <begin position="34"/>
        <end position="48"/>
    </location>
</feature>
<name>A0A180GC36_PUCT1</name>
<organism evidence="3">
    <name type="scientific">Puccinia triticina (isolate 1-1 / race 1 (BBBD))</name>
    <name type="common">Brown leaf rust fungus</name>
    <dbReference type="NCBI Taxonomy" id="630390"/>
    <lineage>
        <taxon>Eukaryota</taxon>
        <taxon>Fungi</taxon>
        <taxon>Dikarya</taxon>
        <taxon>Basidiomycota</taxon>
        <taxon>Pucciniomycotina</taxon>
        <taxon>Pucciniomycetes</taxon>
        <taxon>Pucciniales</taxon>
        <taxon>Pucciniaceae</taxon>
        <taxon>Puccinia</taxon>
    </lineage>
</organism>
<feature type="non-terminal residue" evidence="3">
    <location>
        <position position="129"/>
    </location>
</feature>
<accession>A0A180GC36</accession>
<evidence type="ECO:0000256" key="1">
    <source>
        <dbReference type="SAM" id="MobiDB-lite"/>
    </source>
</evidence>
<reference evidence="4 5" key="3">
    <citation type="journal article" date="2017" name="G3 (Bethesda)">
        <title>Comparative analysis highlights variable genome content of wheat rusts and divergence of the mating loci.</title>
        <authorList>
            <person name="Cuomo C.A."/>
            <person name="Bakkeren G."/>
            <person name="Khalil H.B."/>
            <person name="Panwar V."/>
            <person name="Joly D."/>
            <person name="Linning R."/>
            <person name="Sakthikumar S."/>
            <person name="Song X."/>
            <person name="Adiconis X."/>
            <person name="Fan L."/>
            <person name="Goldberg J.M."/>
            <person name="Levin J.Z."/>
            <person name="Young S."/>
            <person name="Zeng Q."/>
            <person name="Anikster Y."/>
            <person name="Bruce M."/>
            <person name="Wang M."/>
            <person name="Yin C."/>
            <person name="McCallum B."/>
            <person name="Szabo L.J."/>
            <person name="Hulbert S."/>
            <person name="Chen X."/>
            <person name="Fellers J.P."/>
        </authorList>
    </citation>
    <scope>NUCLEOTIDE SEQUENCE</scope>
    <source>
        <strain evidence="5">Isolate 1-1 / race 1 (BBBD)</strain>
        <strain evidence="4">isolate 1-1 / race 1 (BBBD)</strain>
    </source>
</reference>
<keyword evidence="5" id="KW-1185">Reference proteome</keyword>
<dbReference type="EnsemblFungi" id="PTTG_28506-t43_1">
    <property type="protein sequence ID" value="PTTG_28506-t43_1-p1"/>
    <property type="gene ID" value="PTTG_28506"/>
</dbReference>
<dbReference type="Proteomes" id="UP000005240">
    <property type="component" value="Unassembled WGS sequence"/>
</dbReference>
<feature type="region of interest" description="Disordered" evidence="1">
    <location>
        <begin position="25"/>
        <end position="87"/>
    </location>
</feature>
<reference evidence="3" key="1">
    <citation type="submission" date="2009-11" db="EMBL/GenBank/DDBJ databases">
        <authorList>
            <consortium name="The Broad Institute Genome Sequencing Platform"/>
            <person name="Ward D."/>
            <person name="Feldgarden M."/>
            <person name="Earl A."/>
            <person name="Young S.K."/>
            <person name="Zeng Q."/>
            <person name="Koehrsen M."/>
            <person name="Alvarado L."/>
            <person name="Berlin A."/>
            <person name="Bochicchio J."/>
            <person name="Borenstein D."/>
            <person name="Chapman S.B."/>
            <person name="Chen Z."/>
            <person name="Engels R."/>
            <person name="Freedman E."/>
            <person name="Gellesch M."/>
            <person name="Goldberg J."/>
            <person name="Griggs A."/>
            <person name="Gujja S."/>
            <person name="Heilman E."/>
            <person name="Heiman D."/>
            <person name="Hepburn T."/>
            <person name="Howarth C."/>
            <person name="Jen D."/>
            <person name="Larson L."/>
            <person name="Lewis B."/>
            <person name="Mehta T."/>
            <person name="Park D."/>
            <person name="Pearson M."/>
            <person name="Roberts A."/>
            <person name="Saif S."/>
            <person name="Shea T."/>
            <person name="Shenoy N."/>
            <person name="Sisk P."/>
            <person name="Stolte C."/>
            <person name="Sykes S."/>
            <person name="Thomson T."/>
            <person name="Walk T."/>
            <person name="White J."/>
            <person name="Yandava C."/>
            <person name="Izard J."/>
            <person name="Baranova O.V."/>
            <person name="Blanton J.M."/>
            <person name="Tanner A.C."/>
            <person name="Dewhirst F.E."/>
            <person name="Haas B."/>
            <person name="Nusbaum C."/>
            <person name="Birren B."/>
        </authorList>
    </citation>
    <scope>NUCLEOTIDE SEQUENCE [LARGE SCALE GENOMIC DNA]</scope>
    <source>
        <strain evidence="3">1-1 BBBD Race 1</strain>
    </source>
</reference>
<evidence type="ECO:0000313" key="3">
    <source>
        <dbReference type="EMBL" id="OAV89912.1"/>
    </source>
</evidence>
<evidence type="ECO:0008006" key="6">
    <source>
        <dbReference type="Google" id="ProtNLM"/>
    </source>
</evidence>
<feature type="chain" id="PRO_5008109792" description="Secreted protein" evidence="2">
    <location>
        <begin position="21"/>
        <end position="129"/>
    </location>
</feature>
<dbReference type="EMBL" id="ADAS02000115">
    <property type="protein sequence ID" value="OAV89912.1"/>
    <property type="molecule type" value="Genomic_DNA"/>
</dbReference>